<evidence type="ECO:0000313" key="3">
    <source>
        <dbReference type="Proteomes" id="UP000502508"/>
    </source>
</evidence>
<keyword evidence="1" id="KW-0812">Transmembrane</keyword>
<reference evidence="2 3" key="1">
    <citation type="submission" date="2020-03" db="EMBL/GenBank/DDBJ databases">
        <title>Whole genome shotgun sequence of Phytohabitans flavus NBRC 107702.</title>
        <authorList>
            <person name="Komaki H."/>
            <person name="Tamura T."/>
        </authorList>
    </citation>
    <scope>NUCLEOTIDE SEQUENCE [LARGE SCALE GENOMIC DNA]</scope>
    <source>
        <strain evidence="2 3">NBRC 107702</strain>
    </source>
</reference>
<feature type="transmembrane region" description="Helical" evidence="1">
    <location>
        <begin position="40"/>
        <end position="61"/>
    </location>
</feature>
<protein>
    <recommendedName>
        <fullName evidence="4">Low temperature requirement protein A</fullName>
    </recommendedName>
</protein>
<keyword evidence="1" id="KW-0472">Membrane</keyword>
<accession>A0A6F8XUU7</accession>
<dbReference type="KEGG" id="pfla:Pflav_039790"/>
<dbReference type="InterPro" id="IPR010640">
    <property type="entry name" value="Low_temperature_requirement_A"/>
</dbReference>
<dbReference type="AlphaFoldDB" id="A0A6F8XUU7"/>
<dbReference type="RefSeq" id="WP_173037304.1">
    <property type="nucleotide sequence ID" value="NZ_AP022870.1"/>
</dbReference>
<dbReference type="Pfam" id="PF06772">
    <property type="entry name" value="LtrA"/>
    <property type="match status" value="1"/>
</dbReference>
<keyword evidence="3" id="KW-1185">Reference proteome</keyword>
<dbReference type="Proteomes" id="UP000502508">
    <property type="component" value="Chromosome"/>
</dbReference>
<proteinExistence type="predicted"/>
<gene>
    <name evidence="2" type="ORF">Pflav_039790</name>
</gene>
<name>A0A6F8XUU7_9ACTN</name>
<feature type="transmembrane region" description="Helical" evidence="1">
    <location>
        <begin position="12"/>
        <end position="34"/>
    </location>
</feature>
<organism evidence="2 3">
    <name type="scientific">Phytohabitans flavus</name>
    <dbReference type="NCBI Taxonomy" id="1076124"/>
    <lineage>
        <taxon>Bacteria</taxon>
        <taxon>Bacillati</taxon>
        <taxon>Actinomycetota</taxon>
        <taxon>Actinomycetes</taxon>
        <taxon>Micromonosporales</taxon>
        <taxon>Micromonosporaceae</taxon>
    </lineage>
</organism>
<keyword evidence="1" id="KW-1133">Transmembrane helix</keyword>
<evidence type="ECO:0008006" key="4">
    <source>
        <dbReference type="Google" id="ProtNLM"/>
    </source>
</evidence>
<evidence type="ECO:0000313" key="2">
    <source>
        <dbReference type="EMBL" id="BCB77569.1"/>
    </source>
</evidence>
<sequence length="89" mass="10015">MTRRRWRDGGSPAGRVTVVEVFFDVVFVFTLTQLTRILEAHLTLATVGQVLLLFGILWWMFDGYVWLANHVPPGSRSRSCCSSSAWPGS</sequence>
<evidence type="ECO:0000256" key="1">
    <source>
        <dbReference type="SAM" id="Phobius"/>
    </source>
</evidence>
<dbReference type="EMBL" id="AP022870">
    <property type="protein sequence ID" value="BCB77569.1"/>
    <property type="molecule type" value="Genomic_DNA"/>
</dbReference>
<reference evidence="2 3" key="2">
    <citation type="submission" date="2020-03" db="EMBL/GenBank/DDBJ databases">
        <authorList>
            <person name="Ichikawa N."/>
            <person name="Kimura A."/>
            <person name="Kitahashi Y."/>
            <person name="Uohara A."/>
        </authorList>
    </citation>
    <scope>NUCLEOTIDE SEQUENCE [LARGE SCALE GENOMIC DNA]</scope>
    <source>
        <strain evidence="2 3">NBRC 107702</strain>
    </source>
</reference>